<proteinExistence type="predicted"/>
<protein>
    <submittedName>
        <fullName evidence="1">Uncharacterized protein</fullName>
    </submittedName>
</protein>
<dbReference type="AlphaFoldDB" id="A0A330GMQ0"/>
<comment type="caution">
    <text evidence="1">The sequence shown here is derived from an EMBL/GenBank/DDBJ whole genome shotgun (WGS) entry which is preliminary data.</text>
</comment>
<evidence type="ECO:0000313" key="1">
    <source>
        <dbReference type="EMBL" id="RAZ72712.1"/>
    </source>
</evidence>
<organism evidence="1 2">
    <name type="scientific">Mesorhizobium atlanticum</name>
    <dbReference type="NCBI Taxonomy" id="2233532"/>
    <lineage>
        <taxon>Bacteria</taxon>
        <taxon>Pseudomonadati</taxon>
        <taxon>Pseudomonadota</taxon>
        <taxon>Alphaproteobacteria</taxon>
        <taxon>Hyphomicrobiales</taxon>
        <taxon>Phyllobacteriaceae</taxon>
        <taxon>Mesorhizobium</taxon>
    </lineage>
</organism>
<dbReference type="OrthoDB" id="8154007at2"/>
<sequence>MAQHIAQKLRLTSALLGTVTRKDLAAAFRAVNARTTFDLGRADKWLQGRAHPRELSVYEDWAKLLRLEQPGAWIAESDLPSFTAAICARHGVDRVALERHAAQQFEAASAHDDRAHSIALIGTYACYSRAWSPYYRGQLIKGSLSIEGGPGVHGLTARYREALPTGQLVLGGPVTPAKRGLYIHVREAGGDAQFFFSLFPQSQPGSVLGGYMCGTAIIGPEAQPSFTRIIMVRLRDPVPGAPEWGGYLLPQGSIATDLAALGIAIEHPEAVDRLLGRFLGADGAGDVGQIPPAEFRAILDVFDRRWLQHAG</sequence>
<dbReference type="Proteomes" id="UP000251956">
    <property type="component" value="Unassembled WGS sequence"/>
</dbReference>
<keyword evidence="2" id="KW-1185">Reference proteome</keyword>
<gene>
    <name evidence="1" type="ORF">DPM35_28505</name>
</gene>
<dbReference type="EMBL" id="QMBQ01000010">
    <property type="protein sequence ID" value="RAZ72712.1"/>
    <property type="molecule type" value="Genomic_DNA"/>
</dbReference>
<evidence type="ECO:0000313" key="2">
    <source>
        <dbReference type="Proteomes" id="UP000251956"/>
    </source>
</evidence>
<dbReference type="RefSeq" id="WP_112130565.1">
    <property type="nucleotide sequence ID" value="NZ_QMBQ01000010.1"/>
</dbReference>
<name>A0A330GMQ0_9HYPH</name>
<accession>A0A330GMQ0</accession>
<reference evidence="1 2" key="1">
    <citation type="submission" date="2018-07" db="EMBL/GenBank/DDBJ databases">
        <title>Diversity of Mesorhizobium strains in Brazil.</title>
        <authorList>
            <person name="Helene L.C.F."/>
            <person name="Dall'Agnol R."/>
            <person name="Delamuta J.R.M."/>
            <person name="Hungria M."/>
        </authorList>
    </citation>
    <scope>NUCLEOTIDE SEQUENCE [LARGE SCALE GENOMIC DNA]</scope>
    <source>
        <strain evidence="1 2">CNPSo 3140</strain>
    </source>
</reference>